<dbReference type="InterPro" id="IPR017021">
    <property type="entry name" value="UCP033763"/>
</dbReference>
<sequence>MPLRPLKGEIRQIMDYDYREKKSVLILNAKLKVGVALTVAAHLGTSMGFHGEEHMGREWLSDKSGVRHRGLPRYPLMVFKAKVAQLREALNKARETPELLVIDCPSILLDTAGDDELATALEEMNEQDIDYMGILIHGSRDVVDSITGKLRPWW</sequence>
<proteinExistence type="predicted"/>
<accession>D2Z6M5</accession>
<dbReference type="Gene3D" id="3.40.1490.10">
    <property type="entry name" value="Bit1"/>
    <property type="match status" value="1"/>
</dbReference>
<keyword evidence="2" id="KW-1185">Reference proteome</keyword>
<reference evidence="1 2" key="1">
    <citation type="journal article" date="2010" name="Stand. Genomic Sci.">
        <title>Permanent draft genome sequence of Dethiosulfovibrio peptidovorans type strain (SEBR 4207).</title>
        <authorList>
            <person name="Labutti K."/>
            <person name="Mayilraj S."/>
            <person name="Clum A."/>
            <person name="Lucas S."/>
            <person name="Glavina Del Rio T."/>
            <person name="Nolan M."/>
            <person name="Tice H."/>
            <person name="Cheng J.F."/>
            <person name="Pitluck S."/>
            <person name="Liolios K."/>
            <person name="Ivanova N."/>
            <person name="Mavromatis K."/>
            <person name="Mikhailova N."/>
            <person name="Pati A."/>
            <person name="Goodwin L."/>
            <person name="Chen A."/>
            <person name="Palaniappan K."/>
            <person name="Land M."/>
            <person name="Hauser L."/>
            <person name="Chang Y.J."/>
            <person name="Jeffries C.D."/>
            <person name="Rohde M."/>
            <person name="Spring S."/>
            <person name="Goker M."/>
            <person name="Woyke T."/>
            <person name="Bristow J."/>
            <person name="Eisen J.A."/>
            <person name="Markowitz V."/>
            <person name="Hugenholtz P."/>
            <person name="Kyrpides N.C."/>
            <person name="Klenk H.P."/>
            <person name="Lapidus A."/>
        </authorList>
    </citation>
    <scope>NUCLEOTIDE SEQUENCE [LARGE SCALE GENOMIC DNA]</scope>
    <source>
        <strain evidence="1 2">DSM 11002</strain>
    </source>
</reference>
<dbReference type="Proteomes" id="UP000006427">
    <property type="component" value="Unassembled WGS sequence"/>
</dbReference>
<dbReference type="InterPro" id="IPR018988">
    <property type="entry name" value="DUF2000"/>
</dbReference>
<dbReference type="AlphaFoldDB" id="D2Z6M5"/>
<dbReference type="PaxDb" id="469381-Dpep_1096"/>
<evidence type="ECO:0000313" key="1">
    <source>
        <dbReference type="EMBL" id="EFC91122.1"/>
    </source>
</evidence>
<name>D2Z6M5_9BACT</name>
<dbReference type="EMBL" id="ABTR02000001">
    <property type="protein sequence ID" value="EFC91122.1"/>
    <property type="molecule type" value="Genomic_DNA"/>
</dbReference>
<organism evidence="1 2">
    <name type="scientific">Dethiosulfovibrio peptidovorans DSM 11002</name>
    <dbReference type="NCBI Taxonomy" id="469381"/>
    <lineage>
        <taxon>Bacteria</taxon>
        <taxon>Thermotogati</taxon>
        <taxon>Synergistota</taxon>
        <taxon>Synergistia</taxon>
        <taxon>Synergistales</taxon>
        <taxon>Dethiosulfovibrionaceae</taxon>
        <taxon>Dethiosulfovibrio</taxon>
    </lineage>
</organism>
<evidence type="ECO:0008006" key="3">
    <source>
        <dbReference type="Google" id="ProtNLM"/>
    </source>
</evidence>
<dbReference type="PIRSF" id="PIRSF033736">
    <property type="entry name" value="UCP033763"/>
    <property type="match status" value="1"/>
</dbReference>
<dbReference type="InterPro" id="IPR023476">
    <property type="entry name" value="Pep_tRNA_hydro_II_dom_sf"/>
</dbReference>
<dbReference type="SUPFAM" id="SSF102462">
    <property type="entry name" value="Peptidyl-tRNA hydrolase II"/>
    <property type="match status" value="1"/>
</dbReference>
<gene>
    <name evidence="1" type="ORF">Dpep_1096</name>
</gene>
<dbReference type="STRING" id="469381.Dpep_1096"/>
<evidence type="ECO:0000313" key="2">
    <source>
        <dbReference type="Proteomes" id="UP000006427"/>
    </source>
</evidence>
<dbReference type="Pfam" id="PF09391">
    <property type="entry name" value="DUF2000"/>
    <property type="match status" value="1"/>
</dbReference>
<comment type="caution">
    <text evidence="1">The sequence shown here is derived from an EMBL/GenBank/DDBJ whole genome shotgun (WGS) entry which is preliminary data.</text>
</comment>
<protein>
    <recommendedName>
        <fullName evidence="3">DUF2000 domain-containing protein</fullName>
    </recommendedName>
</protein>